<dbReference type="Gene3D" id="3.40.980.10">
    <property type="entry name" value="MoaB/Mog-like domain"/>
    <property type="match status" value="1"/>
</dbReference>
<dbReference type="PANTHER" id="PTHR13939:SF0">
    <property type="entry name" value="NMN AMIDOHYDROLASE-LIKE PROTEIN YFAY"/>
    <property type="match status" value="1"/>
</dbReference>
<dbReference type="AlphaFoldDB" id="A0A411PHY7"/>
<keyword evidence="4" id="KW-1185">Reference proteome</keyword>
<dbReference type="HAMAP" id="MF_00226_B">
    <property type="entry name" value="CinA_B"/>
    <property type="match status" value="1"/>
</dbReference>
<accession>A0A411PHY7</accession>
<dbReference type="PIRSF" id="PIRSF006728">
    <property type="entry name" value="CinA"/>
    <property type="match status" value="1"/>
</dbReference>
<dbReference type="RefSeq" id="WP_130600106.1">
    <property type="nucleotide sequence ID" value="NZ_CP036200.1"/>
</dbReference>
<evidence type="ECO:0000256" key="1">
    <source>
        <dbReference type="HAMAP-Rule" id="MF_00226"/>
    </source>
</evidence>
<evidence type="ECO:0000259" key="2">
    <source>
        <dbReference type="SMART" id="SM00852"/>
    </source>
</evidence>
<sequence>MKVEMICTGEEVLLGQIVDTNAAWVANALMDIGIEMQHRVTVGDRMQDLVDAFRERSQHADVIIVNGGLGPTTDDMSAAAMATAKGEQLVENKEWISRLEAWYQRSGRQMPESNRKQALLPQSAVMVDNPVGTACGFRVKLNNAWLFFTPGVPFELKQMINEQFIPFIQNELGAKTNTKITKLLTIGQGESALQDQLSTLSLPDGIELGYRSSMPHIDVKIFARGDQAINKLAKVTKVIKANLGDVVVATERATLAEEIHHRLFQSGISLALAESCTGGLLASQLVDFPGSSSYLHHGLVTYSNESKVQLLGVKPQTLDDHGAVSIKTVEEMAEGVRGLLDSDYALATSGIAGPDGGTDEKPVGTVAIALAVKGGGVHSQMLKFPIKKRDIIRGVSAAVAYDMLRRALLGEAVIVDYPSYYRYPK</sequence>
<gene>
    <name evidence="3" type="ORF">EXU30_11290</name>
</gene>
<dbReference type="InterPro" id="IPR008135">
    <property type="entry name" value="Competence-induced_CinA"/>
</dbReference>
<dbReference type="EMBL" id="CP036200">
    <property type="protein sequence ID" value="QBF83216.1"/>
    <property type="molecule type" value="Genomic_DNA"/>
</dbReference>
<dbReference type="NCBIfam" id="TIGR00199">
    <property type="entry name" value="PncC_domain"/>
    <property type="match status" value="1"/>
</dbReference>
<comment type="similarity">
    <text evidence="1">Belongs to the CinA family.</text>
</comment>
<dbReference type="NCBIfam" id="TIGR00200">
    <property type="entry name" value="cinA_nterm"/>
    <property type="match status" value="1"/>
</dbReference>
<reference evidence="3 4" key="1">
    <citation type="submission" date="2019-02" db="EMBL/GenBank/DDBJ databases">
        <title>Shewanella sp. D4-2 isolated from Dokdo Island.</title>
        <authorList>
            <person name="Baek K."/>
        </authorList>
    </citation>
    <scope>NUCLEOTIDE SEQUENCE [LARGE SCALE GENOMIC DNA]</scope>
    <source>
        <strain evidence="3 4">D4-2</strain>
    </source>
</reference>
<evidence type="ECO:0000313" key="4">
    <source>
        <dbReference type="Proteomes" id="UP000291106"/>
    </source>
</evidence>
<dbReference type="Pfam" id="PF02464">
    <property type="entry name" value="CinA"/>
    <property type="match status" value="1"/>
</dbReference>
<dbReference type="InterPro" id="IPR036425">
    <property type="entry name" value="MoaB/Mog-like_dom_sf"/>
</dbReference>
<name>A0A411PHY7_9GAMM</name>
<feature type="domain" description="MoaB/Mog" evidence="2">
    <location>
        <begin position="4"/>
        <end position="171"/>
    </location>
</feature>
<dbReference type="InterPro" id="IPR008136">
    <property type="entry name" value="CinA_C"/>
</dbReference>
<dbReference type="NCBIfam" id="NF001813">
    <property type="entry name" value="PRK00549.1"/>
    <property type="match status" value="1"/>
</dbReference>
<dbReference type="Gene3D" id="3.30.70.2860">
    <property type="match status" value="1"/>
</dbReference>
<dbReference type="CDD" id="cd00885">
    <property type="entry name" value="cinA"/>
    <property type="match status" value="1"/>
</dbReference>
<dbReference type="SMART" id="SM00852">
    <property type="entry name" value="MoCF_biosynth"/>
    <property type="match status" value="1"/>
</dbReference>
<dbReference type="Gene3D" id="3.90.950.20">
    <property type="entry name" value="CinA-like"/>
    <property type="match status" value="1"/>
</dbReference>
<dbReference type="Pfam" id="PF00994">
    <property type="entry name" value="MoCF_biosynth"/>
    <property type="match status" value="1"/>
</dbReference>
<dbReference type="InterPro" id="IPR050101">
    <property type="entry name" value="CinA"/>
</dbReference>
<dbReference type="Proteomes" id="UP000291106">
    <property type="component" value="Chromosome"/>
</dbReference>
<dbReference type="OrthoDB" id="9801454at2"/>
<dbReference type="SUPFAM" id="SSF53218">
    <property type="entry name" value="Molybdenum cofactor biosynthesis proteins"/>
    <property type="match status" value="1"/>
</dbReference>
<proteinExistence type="inferred from homology"/>
<dbReference type="InterPro" id="IPR001453">
    <property type="entry name" value="MoaB/Mog_dom"/>
</dbReference>
<organism evidence="3 4">
    <name type="scientific">Shewanella maritima</name>
    <dbReference type="NCBI Taxonomy" id="2520507"/>
    <lineage>
        <taxon>Bacteria</taxon>
        <taxon>Pseudomonadati</taxon>
        <taxon>Pseudomonadota</taxon>
        <taxon>Gammaproteobacteria</taxon>
        <taxon>Alteromonadales</taxon>
        <taxon>Shewanellaceae</taxon>
        <taxon>Shewanella</taxon>
    </lineage>
</organism>
<dbReference type="NCBIfam" id="TIGR00177">
    <property type="entry name" value="molyb_syn"/>
    <property type="match status" value="1"/>
</dbReference>
<dbReference type="PANTHER" id="PTHR13939">
    <property type="entry name" value="NICOTINAMIDE-NUCLEOTIDE AMIDOHYDROLASE PNCC"/>
    <property type="match status" value="1"/>
</dbReference>
<protein>
    <recommendedName>
        <fullName evidence="1">CinA-like protein</fullName>
    </recommendedName>
</protein>
<evidence type="ECO:0000313" key="3">
    <source>
        <dbReference type="EMBL" id="QBF83216.1"/>
    </source>
</evidence>
<dbReference type="InterPro" id="IPR036653">
    <property type="entry name" value="CinA-like_C"/>
</dbReference>
<dbReference type="SUPFAM" id="SSF142433">
    <property type="entry name" value="CinA-like"/>
    <property type="match status" value="1"/>
</dbReference>
<dbReference type="KEGG" id="smai:EXU30_11290"/>